<dbReference type="EMBL" id="JAOWLA010000001">
    <property type="protein sequence ID" value="MCV2863131.1"/>
    <property type="molecule type" value="Genomic_DNA"/>
</dbReference>
<dbReference type="Proteomes" id="UP001652503">
    <property type="component" value="Unassembled WGS sequence"/>
</dbReference>
<gene>
    <name evidence="1" type="ORF">OE647_00095</name>
</gene>
<reference evidence="1 2" key="1">
    <citation type="submission" date="2022-10" db="EMBL/GenBank/DDBJ databases">
        <title>Defluviimonas sp. nov., isolated from ocean surface water.</title>
        <authorList>
            <person name="He W."/>
            <person name="Wang L."/>
            <person name="Zhang D.-F."/>
        </authorList>
    </citation>
    <scope>NUCLEOTIDE SEQUENCE [LARGE SCALE GENOMIC DNA]</scope>
    <source>
        <strain evidence="1 2">WL0075</strain>
    </source>
</reference>
<comment type="caution">
    <text evidence="1">The sequence shown here is derived from an EMBL/GenBank/DDBJ whole genome shotgun (WGS) entry which is preliminary data.</text>
</comment>
<accession>A0ABT2YX80</accession>
<sequence>MRNAGNPDERGGSQGWILVGLLALLWAGPAASAPDPSSLCDRAAEAAARETGVPVSVLYAVSRAETGRRRQGTLAPWPWTVNMEGAGRWFDTVAEARTYVEQRREAGARSFDIGCFQINHLWHGKAFASVEEMFEPGSNARYAATFLKSLFAETGSWTEAAGAYHSRTPALAGRYAERFARIHDTILAGAPTEAAPAGDDPDAPPVRANLFPLLLAGSTRGRGSLVPMPVDAAPIPLFAANPRVMY</sequence>
<evidence type="ECO:0000313" key="1">
    <source>
        <dbReference type="EMBL" id="MCV2863131.1"/>
    </source>
</evidence>
<dbReference type="SUPFAM" id="SSF53955">
    <property type="entry name" value="Lysozyme-like"/>
    <property type="match status" value="1"/>
</dbReference>
<dbReference type="Gene3D" id="1.10.530.10">
    <property type="match status" value="1"/>
</dbReference>
<name>A0ABT2YX80_9RHOB</name>
<protein>
    <submittedName>
        <fullName evidence="1">Transglycosylase SLT domain-containing protein</fullName>
    </submittedName>
</protein>
<dbReference type="InterPro" id="IPR023346">
    <property type="entry name" value="Lysozyme-like_dom_sf"/>
</dbReference>
<evidence type="ECO:0000313" key="2">
    <source>
        <dbReference type="Proteomes" id="UP001652503"/>
    </source>
</evidence>
<keyword evidence="2" id="KW-1185">Reference proteome</keyword>
<proteinExistence type="predicted"/>
<organism evidence="1 2">
    <name type="scientific">Albidovulum sediminicola</name>
    <dbReference type="NCBI Taxonomy" id="2984331"/>
    <lineage>
        <taxon>Bacteria</taxon>
        <taxon>Pseudomonadati</taxon>
        <taxon>Pseudomonadota</taxon>
        <taxon>Alphaproteobacteria</taxon>
        <taxon>Rhodobacterales</taxon>
        <taxon>Paracoccaceae</taxon>
        <taxon>Albidovulum</taxon>
    </lineage>
</organism>
<dbReference type="RefSeq" id="WP_263719548.1">
    <property type="nucleotide sequence ID" value="NZ_JAOWLA010000001.1"/>
</dbReference>